<evidence type="ECO:0000256" key="1">
    <source>
        <dbReference type="ARBA" id="ARBA00004672"/>
    </source>
</evidence>
<comment type="caution">
    <text evidence="11">The sequence shown here is derived from an EMBL/GenBank/DDBJ whole genome shotgun (WGS) entry which is preliminary data.</text>
</comment>
<dbReference type="PROSITE" id="PS01057">
    <property type="entry name" value="SAICAR_SYNTHETASE_1"/>
    <property type="match status" value="1"/>
</dbReference>
<gene>
    <name evidence="11" type="ORF">TAPDE_005673</name>
</gene>
<accession>R4XH09</accession>
<proteinExistence type="inferred from homology"/>
<dbReference type="InterPro" id="IPR018236">
    <property type="entry name" value="SAICAR_synthetase_CS"/>
</dbReference>
<evidence type="ECO:0000256" key="3">
    <source>
        <dbReference type="ARBA" id="ARBA00012217"/>
    </source>
</evidence>
<reference evidence="11 12" key="1">
    <citation type="journal article" date="2013" name="MBio">
        <title>Genome sequencing of the plant pathogen Taphrina deformans, the causal agent of peach leaf curl.</title>
        <authorList>
            <person name="Cisse O.H."/>
            <person name="Almeida J.M.G.C.F."/>
            <person name="Fonseca A."/>
            <person name="Kumar A.A."/>
            <person name="Salojaervi J."/>
            <person name="Overmyer K."/>
            <person name="Hauser P.M."/>
            <person name="Pagni M."/>
        </authorList>
    </citation>
    <scope>NUCLEOTIDE SEQUENCE [LARGE SCALE GENOMIC DNA]</scope>
    <source>
        <strain evidence="12">PYCC 5710 / ATCC 11124 / CBS 356.35 / IMI 108563 / JCM 9778 / NBRC 8474</strain>
    </source>
</reference>
<feature type="domain" description="SAICAR synthetase/ADE2 N-terminal" evidence="10">
    <location>
        <begin position="13"/>
        <end position="191"/>
    </location>
</feature>
<evidence type="ECO:0000256" key="8">
    <source>
        <dbReference type="ARBA" id="ARBA00022840"/>
    </source>
</evidence>
<dbReference type="PANTHER" id="PTHR43700:SF1">
    <property type="entry name" value="PHOSPHORIBOSYLAMINOIMIDAZOLE-SUCCINOCARBOXAMIDE SYNTHASE"/>
    <property type="match status" value="1"/>
</dbReference>
<dbReference type="STRING" id="1097556.R4XH09"/>
<evidence type="ECO:0000256" key="5">
    <source>
        <dbReference type="ARBA" id="ARBA00022598"/>
    </source>
</evidence>
<dbReference type="OrthoDB" id="9991235at2759"/>
<evidence type="ECO:0000259" key="10">
    <source>
        <dbReference type="Pfam" id="PF01259"/>
    </source>
</evidence>
<dbReference type="UniPathway" id="UPA00074">
    <property type="reaction ID" value="UER00131"/>
</dbReference>
<evidence type="ECO:0000256" key="7">
    <source>
        <dbReference type="ARBA" id="ARBA00022755"/>
    </source>
</evidence>
<dbReference type="AlphaFoldDB" id="R4XH09"/>
<dbReference type="eggNOG" id="KOG2835">
    <property type="taxonomic scope" value="Eukaryota"/>
</dbReference>
<evidence type="ECO:0000256" key="2">
    <source>
        <dbReference type="ARBA" id="ARBA00010190"/>
    </source>
</evidence>
<protein>
    <recommendedName>
        <fullName evidence="4">Phosphoribosylaminoimidazole-succinocarboxamide synthase</fullName>
        <ecNumber evidence="3">6.3.2.6</ecNumber>
    </recommendedName>
    <alternativeName>
        <fullName evidence="9">SAICAR synthetase</fullName>
    </alternativeName>
</protein>
<dbReference type="GO" id="GO:0006189">
    <property type="term" value="P:'de novo' IMP biosynthetic process"/>
    <property type="evidence" value="ECO:0007669"/>
    <property type="project" value="UniProtKB-UniPathway"/>
</dbReference>
<evidence type="ECO:0000256" key="4">
    <source>
        <dbReference type="ARBA" id="ARBA00016460"/>
    </source>
</evidence>
<dbReference type="NCBIfam" id="NF010568">
    <property type="entry name" value="PRK13961.1"/>
    <property type="match status" value="1"/>
</dbReference>
<dbReference type="Proteomes" id="UP000013776">
    <property type="component" value="Unassembled WGS sequence"/>
</dbReference>
<evidence type="ECO:0000313" key="11">
    <source>
        <dbReference type="EMBL" id="CCG85081.1"/>
    </source>
</evidence>
<keyword evidence="7" id="KW-0658">Purine biosynthesis</keyword>
<sequence length="221" mass="24457">MEEMPASVQRYGTQLEGRSMLVRKLRILPIEAIVRGYLTGSAWSEYRRQGTVHGIPVAPGMRESDRFPHPLFTPSTKADQGDHDENIHPSRVADIIGPALAARMATLAVDLYVAARDFALTKGIIIADTKFEFGVTGDGDEASLVLVDEVLTPDSSRFWPAATYRPGQAQASFDKQYLRDYLTSHAIDKKEGVEVPPEVVTGTRDKYIQVLQLLTGTTWKP</sequence>
<dbReference type="SUPFAM" id="SSF56104">
    <property type="entry name" value="SAICAR synthase-like"/>
    <property type="match status" value="1"/>
</dbReference>
<evidence type="ECO:0000256" key="6">
    <source>
        <dbReference type="ARBA" id="ARBA00022741"/>
    </source>
</evidence>
<organism evidence="11 12">
    <name type="scientific">Taphrina deformans (strain PYCC 5710 / ATCC 11124 / CBS 356.35 / IMI 108563 / JCM 9778 / NBRC 8474)</name>
    <name type="common">Peach leaf curl fungus</name>
    <name type="synonym">Lalaria deformans</name>
    <dbReference type="NCBI Taxonomy" id="1097556"/>
    <lineage>
        <taxon>Eukaryota</taxon>
        <taxon>Fungi</taxon>
        <taxon>Dikarya</taxon>
        <taxon>Ascomycota</taxon>
        <taxon>Taphrinomycotina</taxon>
        <taxon>Taphrinomycetes</taxon>
        <taxon>Taphrinales</taxon>
        <taxon>Taphrinaceae</taxon>
        <taxon>Taphrina</taxon>
    </lineage>
</organism>
<dbReference type="FunFam" id="3.30.470.20:FF:000015">
    <property type="entry name" value="Phosphoribosylaminoimidazole-succinocarboxamide synthase"/>
    <property type="match status" value="1"/>
</dbReference>
<dbReference type="PANTHER" id="PTHR43700">
    <property type="entry name" value="PHOSPHORIBOSYLAMINOIMIDAZOLE-SUCCINOCARBOXAMIDE SYNTHASE"/>
    <property type="match status" value="1"/>
</dbReference>
<dbReference type="InterPro" id="IPR028923">
    <property type="entry name" value="SAICAR_synt/ADE2_N"/>
</dbReference>
<dbReference type="Gene3D" id="3.30.470.20">
    <property type="entry name" value="ATP-grasp fold, B domain"/>
    <property type="match status" value="1"/>
</dbReference>
<keyword evidence="5" id="KW-0436">Ligase</keyword>
<dbReference type="GO" id="GO:0005737">
    <property type="term" value="C:cytoplasm"/>
    <property type="evidence" value="ECO:0007669"/>
    <property type="project" value="TreeGrafter"/>
</dbReference>
<keyword evidence="12" id="KW-1185">Reference proteome</keyword>
<evidence type="ECO:0000256" key="9">
    <source>
        <dbReference type="ARBA" id="ARBA00030409"/>
    </source>
</evidence>
<keyword evidence="8" id="KW-0067">ATP-binding</keyword>
<dbReference type="CDD" id="cd01414">
    <property type="entry name" value="SAICAR_synt_Sc"/>
    <property type="match status" value="1"/>
</dbReference>
<evidence type="ECO:0000313" key="12">
    <source>
        <dbReference type="Proteomes" id="UP000013776"/>
    </source>
</evidence>
<dbReference type="VEuPathDB" id="FungiDB:TAPDE_005673"/>
<dbReference type="EMBL" id="CAHR02000435">
    <property type="protein sequence ID" value="CCG85081.1"/>
    <property type="molecule type" value="Genomic_DNA"/>
</dbReference>
<comment type="similarity">
    <text evidence="2">Belongs to the SAICAR synthetase family.</text>
</comment>
<dbReference type="EC" id="6.3.2.6" evidence="3"/>
<dbReference type="PROSITE" id="PS01058">
    <property type="entry name" value="SAICAR_SYNTHETASE_2"/>
    <property type="match status" value="1"/>
</dbReference>
<comment type="pathway">
    <text evidence="1">Purine metabolism; IMP biosynthesis via de novo pathway; 5-amino-1-(5-phospho-D-ribosyl)imidazole-4-carboxamide from 5-amino-1-(5-phospho-D-ribosyl)imidazole-4-carboxylate: step 1/2.</text>
</comment>
<dbReference type="Pfam" id="PF01259">
    <property type="entry name" value="SAICAR_synt"/>
    <property type="match status" value="1"/>
</dbReference>
<keyword evidence="6" id="KW-0547">Nucleotide-binding</keyword>
<dbReference type="GO" id="GO:0004639">
    <property type="term" value="F:phosphoribosylaminoimidazolesuccinocarboxamide synthase activity"/>
    <property type="evidence" value="ECO:0007669"/>
    <property type="project" value="UniProtKB-EC"/>
</dbReference>
<dbReference type="GO" id="GO:0005524">
    <property type="term" value="F:ATP binding"/>
    <property type="evidence" value="ECO:0007669"/>
    <property type="project" value="UniProtKB-KW"/>
</dbReference>
<name>R4XH09_TAPDE</name>